<dbReference type="SUPFAM" id="SSF51735">
    <property type="entry name" value="NAD(P)-binding Rossmann-fold domains"/>
    <property type="match status" value="1"/>
</dbReference>
<dbReference type="Pfam" id="PF02826">
    <property type="entry name" value="2-Hacid_dh_C"/>
    <property type="match status" value="1"/>
</dbReference>
<dbReference type="Pfam" id="PF00389">
    <property type="entry name" value="2-Hacid_dh"/>
    <property type="match status" value="1"/>
</dbReference>
<keyword evidence="8" id="KW-1185">Reference proteome</keyword>
<dbReference type="InterPro" id="IPR006140">
    <property type="entry name" value="D-isomer_DH_NAD-bd"/>
</dbReference>
<dbReference type="AlphaFoldDB" id="A0A6I1GAW5"/>
<accession>A0A6I1GAW5</accession>
<dbReference type="SUPFAM" id="SSF52283">
    <property type="entry name" value="Formate/glycerate dehydrogenase catalytic domain-like"/>
    <property type="match status" value="1"/>
</dbReference>
<dbReference type="EMBL" id="WBVT01000062">
    <property type="protein sequence ID" value="KAB7788710.1"/>
    <property type="molecule type" value="Genomic_DNA"/>
</dbReference>
<protein>
    <submittedName>
        <fullName evidence="7">2-hydroxyacid dehydrogenase</fullName>
    </submittedName>
</protein>
<dbReference type="PANTHER" id="PTHR42789:SF1">
    <property type="entry name" value="D-ISOMER SPECIFIC 2-HYDROXYACID DEHYDROGENASE FAMILY PROTEIN (AFU_ORTHOLOGUE AFUA_6G10090)"/>
    <property type="match status" value="1"/>
</dbReference>
<dbReference type="Proteomes" id="UP000441772">
    <property type="component" value="Unassembled WGS sequence"/>
</dbReference>
<evidence type="ECO:0000256" key="2">
    <source>
        <dbReference type="ARBA" id="ARBA00023002"/>
    </source>
</evidence>
<evidence type="ECO:0000256" key="4">
    <source>
        <dbReference type="RuleBase" id="RU003719"/>
    </source>
</evidence>
<dbReference type="PANTHER" id="PTHR42789">
    <property type="entry name" value="D-ISOMER SPECIFIC 2-HYDROXYACID DEHYDROGENASE FAMILY PROTEIN (AFU_ORTHOLOGUE AFUA_6G10090)"/>
    <property type="match status" value="1"/>
</dbReference>
<keyword evidence="2 4" id="KW-0560">Oxidoreductase</keyword>
<dbReference type="GO" id="GO:0051287">
    <property type="term" value="F:NAD binding"/>
    <property type="evidence" value="ECO:0007669"/>
    <property type="project" value="InterPro"/>
</dbReference>
<evidence type="ECO:0000313" key="7">
    <source>
        <dbReference type="EMBL" id="KAB7788710.1"/>
    </source>
</evidence>
<feature type="domain" description="D-isomer specific 2-hydroxyacid dehydrogenase catalytic" evidence="5">
    <location>
        <begin position="44"/>
        <end position="336"/>
    </location>
</feature>
<dbReference type="GO" id="GO:0016616">
    <property type="term" value="F:oxidoreductase activity, acting on the CH-OH group of donors, NAD or NADP as acceptor"/>
    <property type="evidence" value="ECO:0007669"/>
    <property type="project" value="InterPro"/>
</dbReference>
<evidence type="ECO:0000313" key="8">
    <source>
        <dbReference type="Proteomes" id="UP000441772"/>
    </source>
</evidence>
<proteinExistence type="inferred from homology"/>
<dbReference type="InterPro" id="IPR006139">
    <property type="entry name" value="D-isomer_2_OHA_DH_cat_dom"/>
</dbReference>
<keyword evidence="3" id="KW-0520">NAD</keyword>
<feature type="domain" description="D-isomer specific 2-hydroxyacid dehydrogenase NAD-binding" evidence="6">
    <location>
        <begin position="138"/>
        <end position="310"/>
    </location>
</feature>
<sequence>MHMNTNTIDSDVIETQPERTDLPLVVAPVIVESMIEPFAANFPLLHDIARVRMYRDFTLDKATIIERAAQADAVIVIGWHVTDDMLDALTVDNHVRCFAFGGTGVASYIDMATARERGIRVCNVRHYGDHAVAEHAWALILELARRVGELDAQVKAGSWSGVDGIGLHGKTLGLAGFGGIGQTMARIANGFGMRTLVWNSHVHEDVARKLGVTTVDDMGDLFERSDVVSLHLPLLDETAGIVTGEQLERLRPGTLFVNTARAEIIEPGALAKRLARGDVRAALDVFDEEPLPADDPLRAVPDIVFTPHVAWRDDEACVNLTRQVVDALASFFTGGDYNVVK</sequence>
<name>A0A6I1GAW5_9BIFI</name>
<comment type="similarity">
    <text evidence="1 4">Belongs to the D-isomer specific 2-hydroxyacid dehydrogenase family.</text>
</comment>
<reference evidence="7 8" key="1">
    <citation type="submission" date="2019-09" db="EMBL/GenBank/DDBJ databases">
        <title>Characterization of the phylogenetic diversity of two novel species belonging to the genus Bifidobacterium: Bifidobacterium cebidarum sp. nov. and Bifidobacterium leontopitheci sp. nov.</title>
        <authorList>
            <person name="Lugli G.A."/>
            <person name="Duranti S."/>
            <person name="Milani C."/>
            <person name="Turroni F."/>
            <person name="Ventura M."/>
        </authorList>
    </citation>
    <scope>NUCLEOTIDE SEQUENCE [LARGE SCALE GENOMIC DNA]</scope>
    <source>
        <strain evidence="7 8">LMG 31471</strain>
    </source>
</reference>
<evidence type="ECO:0000259" key="6">
    <source>
        <dbReference type="Pfam" id="PF02826"/>
    </source>
</evidence>
<dbReference type="Gene3D" id="3.40.50.720">
    <property type="entry name" value="NAD(P)-binding Rossmann-like Domain"/>
    <property type="match status" value="2"/>
</dbReference>
<evidence type="ECO:0000256" key="1">
    <source>
        <dbReference type="ARBA" id="ARBA00005854"/>
    </source>
</evidence>
<organism evidence="7 8">
    <name type="scientific">Bifidobacterium leontopitheci</name>
    <dbReference type="NCBI Taxonomy" id="2650774"/>
    <lineage>
        <taxon>Bacteria</taxon>
        <taxon>Bacillati</taxon>
        <taxon>Actinomycetota</taxon>
        <taxon>Actinomycetes</taxon>
        <taxon>Bifidobacteriales</taxon>
        <taxon>Bifidobacteriaceae</taxon>
        <taxon>Bifidobacterium</taxon>
    </lineage>
</organism>
<gene>
    <name evidence="7" type="ORF">F7D09_2083</name>
</gene>
<dbReference type="InterPro" id="IPR036291">
    <property type="entry name" value="NAD(P)-bd_dom_sf"/>
</dbReference>
<comment type="caution">
    <text evidence="7">The sequence shown here is derived from an EMBL/GenBank/DDBJ whole genome shotgun (WGS) entry which is preliminary data.</text>
</comment>
<dbReference type="InterPro" id="IPR050857">
    <property type="entry name" value="D-2-hydroxyacid_DH"/>
</dbReference>
<evidence type="ECO:0000256" key="3">
    <source>
        <dbReference type="ARBA" id="ARBA00023027"/>
    </source>
</evidence>
<dbReference type="CDD" id="cd12169">
    <property type="entry name" value="PGDH_like_1"/>
    <property type="match status" value="1"/>
</dbReference>
<evidence type="ECO:0000259" key="5">
    <source>
        <dbReference type="Pfam" id="PF00389"/>
    </source>
</evidence>